<evidence type="ECO:0000313" key="2">
    <source>
        <dbReference type="EMBL" id="SVD72632.1"/>
    </source>
</evidence>
<name>A0A382XNB5_9ZZZZ</name>
<dbReference type="SUPFAM" id="SSF53383">
    <property type="entry name" value="PLP-dependent transferases"/>
    <property type="match status" value="1"/>
</dbReference>
<organism evidence="2">
    <name type="scientific">marine metagenome</name>
    <dbReference type="NCBI Taxonomy" id="408172"/>
    <lineage>
        <taxon>unclassified sequences</taxon>
        <taxon>metagenomes</taxon>
        <taxon>ecological metagenomes</taxon>
    </lineage>
</organism>
<evidence type="ECO:0000256" key="1">
    <source>
        <dbReference type="ARBA" id="ARBA00022898"/>
    </source>
</evidence>
<dbReference type="PANTHER" id="PTHR30244">
    <property type="entry name" value="TRANSAMINASE"/>
    <property type="match status" value="1"/>
</dbReference>
<evidence type="ECO:0008006" key="3">
    <source>
        <dbReference type="Google" id="ProtNLM"/>
    </source>
</evidence>
<dbReference type="Gene3D" id="3.40.640.10">
    <property type="entry name" value="Type I PLP-dependent aspartate aminotransferase-like (Major domain)"/>
    <property type="match status" value="1"/>
</dbReference>
<dbReference type="InterPro" id="IPR015424">
    <property type="entry name" value="PyrdxlP-dep_Trfase"/>
</dbReference>
<feature type="non-terminal residue" evidence="2">
    <location>
        <position position="210"/>
    </location>
</feature>
<reference evidence="2" key="1">
    <citation type="submission" date="2018-05" db="EMBL/GenBank/DDBJ databases">
        <authorList>
            <person name="Lanie J.A."/>
            <person name="Ng W.-L."/>
            <person name="Kazmierczak K.M."/>
            <person name="Andrzejewski T.M."/>
            <person name="Davidsen T.M."/>
            <person name="Wayne K.J."/>
            <person name="Tettelin H."/>
            <person name="Glass J.I."/>
            <person name="Rusch D."/>
            <person name="Podicherti R."/>
            <person name="Tsui H.-C.T."/>
            <person name="Winkler M.E."/>
        </authorList>
    </citation>
    <scope>NUCLEOTIDE SEQUENCE</scope>
</reference>
<gene>
    <name evidence="2" type="ORF">METZ01_LOCUS425486</name>
</gene>
<accession>A0A382XNB5</accession>
<dbReference type="GO" id="GO:0030170">
    <property type="term" value="F:pyridoxal phosphate binding"/>
    <property type="evidence" value="ECO:0007669"/>
    <property type="project" value="TreeGrafter"/>
</dbReference>
<dbReference type="GO" id="GO:0008483">
    <property type="term" value="F:transaminase activity"/>
    <property type="evidence" value="ECO:0007669"/>
    <property type="project" value="TreeGrafter"/>
</dbReference>
<dbReference type="EMBL" id="UINC01169210">
    <property type="protein sequence ID" value="SVD72632.1"/>
    <property type="molecule type" value="Genomic_DNA"/>
</dbReference>
<dbReference type="AlphaFoldDB" id="A0A382XNB5"/>
<dbReference type="PANTHER" id="PTHR30244:SF36">
    <property type="entry name" value="3-OXO-GLUCOSE-6-PHOSPHATE:GLUTAMATE AMINOTRANSFERASE"/>
    <property type="match status" value="1"/>
</dbReference>
<keyword evidence="1" id="KW-0663">Pyridoxal phosphate</keyword>
<proteinExistence type="predicted"/>
<dbReference type="GO" id="GO:0000271">
    <property type="term" value="P:polysaccharide biosynthetic process"/>
    <property type="evidence" value="ECO:0007669"/>
    <property type="project" value="TreeGrafter"/>
</dbReference>
<dbReference type="InterPro" id="IPR000653">
    <property type="entry name" value="DegT/StrS_aminotransferase"/>
</dbReference>
<sequence>MESKIRFVDLIQRYEVEKQDIQTCIDRVLAKGHLVLTEEVREFETQVEKFCNVDNCVSLNSGTDALMMALWAAGIGAGDEVIVPNISFIATIGAVVHVGATPVICDVREDFLIDPARIEEMVTEKTKAILPVHWTGRTCDMPTINAFAKARGLTVIEDAAQSMGSFVSGKHSGTSSLAGAISCHPLKNLNGLGDGGLLITNHKNLDKKVR</sequence>
<protein>
    <recommendedName>
        <fullName evidence="3">Aminotransferase class I/classII domain-containing protein</fullName>
    </recommendedName>
</protein>
<dbReference type="InterPro" id="IPR015421">
    <property type="entry name" value="PyrdxlP-dep_Trfase_major"/>
</dbReference>
<dbReference type="Pfam" id="PF01041">
    <property type="entry name" value="DegT_DnrJ_EryC1"/>
    <property type="match status" value="1"/>
</dbReference>